<protein>
    <submittedName>
        <fullName evidence="1">Uncharacterized protein (DUF736 family)</fullName>
    </submittedName>
</protein>
<dbReference type="RefSeq" id="WP_354556048.1">
    <property type="nucleotide sequence ID" value="NZ_JBEPMB010000002.1"/>
</dbReference>
<sequence length="111" mass="12262">MTQIGQFTRTPSGFSGHIRTLMLSAELVIVAIAPSDTEGAPDYRVHLDTEDGPEAGAGWKRTGERAGEFIALALDDPLLPQPIRANLFRDDDAGHAWSLHWNRPQKREGRD</sequence>
<reference evidence="1 2" key="1">
    <citation type="submission" date="2024-06" db="EMBL/GenBank/DDBJ databases">
        <title>Genomic Encyclopedia of Type Strains, Phase IV (KMG-IV): sequencing the most valuable type-strain genomes for metagenomic binning, comparative biology and taxonomic classification.</title>
        <authorList>
            <person name="Goeker M."/>
        </authorList>
    </citation>
    <scope>NUCLEOTIDE SEQUENCE [LARGE SCALE GENOMIC DNA]</scope>
    <source>
        <strain evidence="1 2">DSM 29780</strain>
    </source>
</reference>
<comment type="caution">
    <text evidence="1">The sequence shown here is derived from an EMBL/GenBank/DDBJ whole genome shotgun (WGS) entry which is preliminary data.</text>
</comment>
<keyword evidence="2" id="KW-1185">Reference proteome</keyword>
<dbReference type="EMBL" id="JBEPMB010000002">
    <property type="protein sequence ID" value="MET3613515.1"/>
    <property type="molecule type" value="Genomic_DNA"/>
</dbReference>
<gene>
    <name evidence="1" type="ORF">ABID16_001844</name>
</gene>
<proteinExistence type="predicted"/>
<dbReference type="InterPro" id="IPR007948">
    <property type="entry name" value="DUF736"/>
</dbReference>
<name>A0ABV2IYC9_9HYPH</name>
<evidence type="ECO:0000313" key="2">
    <source>
        <dbReference type="Proteomes" id="UP001549047"/>
    </source>
</evidence>
<dbReference type="Pfam" id="PF05284">
    <property type="entry name" value="DUF736"/>
    <property type="match status" value="1"/>
</dbReference>
<organism evidence="1 2">
    <name type="scientific">Rhizobium aquaticum</name>
    <dbReference type="NCBI Taxonomy" id="1549636"/>
    <lineage>
        <taxon>Bacteria</taxon>
        <taxon>Pseudomonadati</taxon>
        <taxon>Pseudomonadota</taxon>
        <taxon>Alphaproteobacteria</taxon>
        <taxon>Hyphomicrobiales</taxon>
        <taxon>Rhizobiaceae</taxon>
        <taxon>Rhizobium/Agrobacterium group</taxon>
        <taxon>Rhizobium</taxon>
    </lineage>
</organism>
<dbReference type="Proteomes" id="UP001549047">
    <property type="component" value="Unassembled WGS sequence"/>
</dbReference>
<evidence type="ECO:0000313" key="1">
    <source>
        <dbReference type="EMBL" id="MET3613515.1"/>
    </source>
</evidence>
<accession>A0ABV2IYC9</accession>